<comment type="similarity">
    <text evidence="1 3">Belongs to the 3-oxoacid CoA-transferase family.</text>
</comment>
<evidence type="ECO:0000313" key="6">
    <source>
        <dbReference type="Proteomes" id="UP000245865"/>
    </source>
</evidence>
<comment type="caution">
    <text evidence="5">The sequence shown here is derived from an EMBL/GenBank/DDBJ whole genome shotgun (WGS) entry which is preliminary data.</text>
</comment>
<dbReference type="GO" id="GO:0008775">
    <property type="term" value="F:acetate CoA-transferase activity"/>
    <property type="evidence" value="ECO:0007669"/>
    <property type="project" value="UniProtKB-EC"/>
</dbReference>
<evidence type="ECO:0000313" key="5">
    <source>
        <dbReference type="EMBL" id="PWL19585.1"/>
    </source>
</evidence>
<evidence type="ECO:0000256" key="3">
    <source>
        <dbReference type="PIRNR" id="PIRNR000858"/>
    </source>
</evidence>
<dbReference type="PROSITE" id="PS51257">
    <property type="entry name" value="PROKAR_LIPOPROTEIN"/>
    <property type="match status" value="1"/>
</dbReference>
<dbReference type="AlphaFoldDB" id="A0A316JG78"/>
<dbReference type="PANTHER" id="PTHR43293">
    <property type="entry name" value="ACETATE COA-TRANSFERASE YDIF"/>
    <property type="match status" value="1"/>
</dbReference>
<dbReference type="PANTHER" id="PTHR43293:SF1">
    <property type="entry name" value="ACETATE COA-TRANSFERASE YDIF"/>
    <property type="match status" value="1"/>
</dbReference>
<comment type="catalytic activity">
    <reaction evidence="3">
        <text>an acyl-CoA + acetate = a carboxylate + acetyl-CoA</text>
        <dbReference type="Rhea" id="RHEA:13381"/>
        <dbReference type="ChEBI" id="CHEBI:29067"/>
        <dbReference type="ChEBI" id="CHEBI:30089"/>
        <dbReference type="ChEBI" id="CHEBI:57288"/>
        <dbReference type="ChEBI" id="CHEBI:58342"/>
        <dbReference type="EC" id="2.8.3.8"/>
    </reaction>
</comment>
<keyword evidence="6" id="KW-1185">Reference proteome</keyword>
<dbReference type="GO" id="GO:0046952">
    <property type="term" value="P:ketone body catabolic process"/>
    <property type="evidence" value="ECO:0007669"/>
    <property type="project" value="InterPro"/>
</dbReference>
<dbReference type="RefSeq" id="WP_109704975.1">
    <property type="nucleotide sequence ID" value="NZ_QGDB01000001.1"/>
</dbReference>
<protein>
    <recommendedName>
        <fullName evidence="3">Acetate CoA-transferase YdiF</fullName>
        <ecNumber evidence="3">2.8.3.8</ecNumber>
    </recommendedName>
</protein>
<feature type="active site" description="5-glutamyl coenzyme A thioester intermediate" evidence="4">
    <location>
        <position position="328"/>
    </location>
</feature>
<sequence length="533" mass="57075">MSKHITPAQAAALIPDNAVVSVSSSSGLGCPDLMLKAIGERFDESGHPQNITTLHPIAAGDMSGIKGVDYIAKKGLLKKIVAGSYPSGPSGAEPPLIWQMITNNEIPAYNIPSGILFDMHREAAAKRPGVLTKIGMDTFVDPARQGCAMNDLAAKEVLVEKVNFAGEDWLYFPNIVPQVAIIRATTADERGNLTYEHEGAYLGGLDQALAARNNGGIVIAQVKRIAKAGTLRPHDVRVPGTLVDYVIVDPEQKQTTQTLYDPAISGEIIRPLDTFRLPEFNIQKVIARRVAQELEAGSAVNLGFGISANVPRILLEEGLHGAVTWVIEQGAVGGVPLLDFAFGCASNADGYMPSPYQFTYFQGAGFDASLLSFLEIGRDGSVNVSKLSFRPHVTAGAGGFVDITARAKKIVFSGMFNAGAKLAVADGKLVIDKEGKLKKLVNEVEHVTFSGPRSVAQGQDITYVTERCVMKLTPEGIMLTEIAPGIDLQTHILDQSEFPLIVSDQLKVMDAALFGEEPIGLKLPQKPARRLEA</sequence>
<dbReference type="SMART" id="SM00882">
    <property type="entry name" value="CoA_trans"/>
    <property type="match status" value="1"/>
</dbReference>
<dbReference type="Gene3D" id="3.40.1080.10">
    <property type="entry name" value="Glutaconate Coenzyme A-transferase"/>
    <property type="match status" value="2"/>
</dbReference>
<evidence type="ECO:0000256" key="4">
    <source>
        <dbReference type="PIRSR" id="PIRSR000858-1"/>
    </source>
</evidence>
<accession>A0A316JG78</accession>
<dbReference type="OrthoDB" id="9805230at2"/>
<gene>
    <name evidence="5" type="ORF">DKP76_03320</name>
</gene>
<reference evidence="5 6" key="1">
    <citation type="submission" date="2018-05" db="EMBL/GenBank/DDBJ databases">
        <title>Comparative genomic sequence analysis between strain HN4 and CCM 8460T (Falsochrobactrum ovis) will provide more evidence to prove that HN4 is a new species of Falsochrobactrum.</title>
        <authorList>
            <person name="Lyu W."/>
            <person name="Sun L."/>
            <person name="Yao L."/>
        </authorList>
    </citation>
    <scope>NUCLEOTIDE SEQUENCE [LARGE SCALE GENOMIC DNA]</scope>
    <source>
        <strain evidence="5 6">HN4</strain>
    </source>
</reference>
<name>A0A316JG78_9HYPH</name>
<keyword evidence="2 3" id="KW-0808">Transferase</keyword>
<organism evidence="5 6">
    <name type="scientific">Falsochrobactrum shanghaiense</name>
    <dbReference type="NCBI Taxonomy" id="2201899"/>
    <lineage>
        <taxon>Bacteria</taxon>
        <taxon>Pseudomonadati</taxon>
        <taxon>Pseudomonadota</taxon>
        <taxon>Alphaproteobacteria</taxon>
        <taxon>Hyphomicrobiales</taxon>
        <taxon>Brucellaceae</taxon>
        <taxon>Falsochrobactrum</taxon>
    </lineage>
</organism>
<dbReference type="Proteomes" id="UP000245865">
    <property type="component" value="Unassembled WGS sequence"/>
</dbReference>
<dbReference type="EC" id="2.8.3.8" evidence="3"/>
<comment type="function">
    <text evidence="3">CoA transferase having broad substrate specificity for short-chain acyl-CoA thioesters with the activity decreasing when the length of the carboxylic acid chain exceeds four carbons.</text>
</comment>
<dbReference type="InterPro" id="IPR014388">
    <property type="entry name" value="3-oxoacid_CoA-transferase"/>
</dbReference>
<dbReference type="PIRSF" id="PIRSF000858">
    <property type="entry name" value="SCOT-t"/>
    <property type="match status" value="1"/>
</dbReference>
<dbReference type="InterPro" id="IPR037171">
    <property type="entry name" value="NagB/RpiA_transferase-like"/>
</dbReference>
<dbReference type="SUPFAM" id="SSF100950">
    <property type="entry name" value="NagB/RpiA/CoA transferase-like"/>
    <property type="match status" value="2"/>
</dbReference>
<proteinExistence type="inferred from homology"/>
<evidence type="ECO:0000256" key="2">
    <source>
        <dbReference type="ARBA" id="ARBA00022679"/>
    </source>
</evidence>
<dbReference type="EMBL" id="QGDB01000001">
    <property type="protein sequence ID" value="PWL19585.1"/>
    <property type="molecule type" value="Genomic_DNA"/>
</dbReference>
<evidence type="ECO:0000256" key="1">
    <source>
        <dbReference type="ARBA" id="ARBA00007154"/>
    </source>
</evidence>
<dbReference type="InterPro" id="IPR004165">
    <property type="entry name" value="CoA_trans_fam_I"/>
</dbReference>
<dbReference type="Pfam" id="PF01144">
    <property type="entry name" value="CoA_trans"/>
    <property type="match status" value="1"/>
</dbReference>